<dbReference type="OMA" id="TARPPYF"/>
<gene>
    <name evidence="9" type="ORF">NAEGRDRAFT_53171</name>
</gene>
<evidence type="ECO:0000259" key="8">
    <source>
        <dbReference type="PROSITE" id="PS51504"/>
    </source>
</evidence>
<feature type="domain" description="H15" evidence="8">
    <location>
        <begin position="16"/>
        <end position="84"/>
    </location>
</feature>
<dbReference type="VEuPathDB" id="AmoebaDB:NAEGRDRAFT_53171"/>
<keyword evidence="3 6" id="KW-0158">Chromosome</keyword>
<name>D2VY45_NAEGR</name>
<dbReference type="SMART" id="SM00526">
    <property type="entry name" value="H15"/>
    <property type="match status" value="1"/>
</dbReference>
<evidence type="ECO:0000256" key="2">
    <source>
        <dbReference type="ARBA" id="ARBA00004286"/>
    </source>
</evidence>
<dbReference type="Pfam" id="PF00538">
    <property type="entry name" value="Linker_histone"/>
    <property type="match status" value="1"/>
</dbReference>
<organism evidence="10">
    <name type="scientific">Naegleria gruberi</name>
    <name type="common">Amoeba</name>
    <dbReference type="NCBI Taxonomy" id="5762"/>
    <lineage>
        <taxon>Eukaryota</taxon>
        <taxon>Discoba</taxon>
        <taxon>Heterolobosea</taxon>
        <taxon>Tetramitia</taxon>
        <taxon>Eutetramitia</taxon>
        <taxon>Vahlkampfiidae</taxon>
        <taxon>Naegleria</taxon>
    </lineage>
</organism>
<dbReference type="CDD" id="cd00073">
    <property type="entry name" value="H15"/>
    <property type="match status" value="1"/>
</dbReference>
<reference evidence="9 10" key="1">
    <citation type="journal article" date="2010" name="Cell">
        <title>The genome of Naegleria gruberi illuminates early eukaryotic versatility.</title>
        <authorList>
            <person name="Fritz-Laylin L.K."/>
            <person name="Prochnik S.E."/>
            <person name="Ginger M.L."/>
            <person name="Dacks J.B."/>
            <person name="Carpenter M.L."/>
            <person name="Field M.C."/>
            <person name="Kuo A."/>
            <person name="Paredez A."/>
            <person name="Chapman J."/>
            <person name="Pham J."/>
            <person name="Shu S."/>
            <person name="Neupane R."/>
            <person name="Cipriano M."/>
            <person name="Mancuso J."/>
            <person name="Tu H."/>
            <person name="Salamov A."/>
            <person name="Lindquist E."/>
            <person name="Shapiro H."/>
            <person name="Lucas S."/>
            <person name="Grigoriev I.V."/>
            <person name="Cande W.Z."/>
            <person name="Fulton C."/>
            <person name="Rokhsar D.S."/>
            <person name="Dawson S.C."/>
        </authorList>
    </citation>
    <scope>NUCLEOTIDE SEQUENCE [LARGE SCALE GENOMIC DNA]</scope>
    <source>
        <strain evidence="9 10">NEG-M</strain>
    </source>
</reference>
<dbReference type="STRING" id="5762.D2VY45"/>
<dbReference type="KEGG" id="ngr:NAEGRDRAFT_53171"/>
<dbReference type="OrthoDB" id="1110759at2759"/>
<dbReference type="Gene3D" id="1.10.10.10">
    <property type="entry name" value="Winged helix-like DNA-binding domain superfamily/Winged helix DNA-binding domain"/>
    <property type="match status" value="1"/>
</dbReference>
<dbReference type="GO" id="GO:0005634">
    <property type="term" value="C:nucleus"/>
    <property type="evidence" value="ECO:0007669"/>
    <property type="project" value="UniProtKB-SubCell"/>
</dbReference>
<dbReference type="GO" id="GO:0030527">
    <property type="term" value="F:structural constituent of chromatin"/>
    <property type="evidence" value="ECO:0007669"/>
    <property type="project" value="InterPro"/>
</dbReference>
<dbReference type="EMBL" id="GG738909">
    <property type="protein sequence ID" value="EFC38260.1"/>
    <property type="molecule type" value="Genomic_DNA"/>
</dbReference>
<dbReference type="eggNOG" id="ENOG502RXWQ">
    <property type="taxonomic scope" value="Eukaryota"/>
</dbReference>
<comment type="subcellular location">
    <subcellularLocation>
        <location evidence="2">Chromosome</location>
    </subcellularLocation>
    <subcellularLocation>
        <location evidence="1 6">Nucleus</location>
    </subcellularLocation>
</comment>
<feature type="region of interest" description="Disordered" evidence="7">
    <location>
        <begin position="93"/>
        <end position="169"/>
    </location>
</feature>
<feature type="compositionally biased region" description="Basic and acidic residues" evidence="7">
    <location>
        <begin position="93"/>
        <end position="103"/>
    </location>
</feature>
<evidence type="ECO:0000256" key="5">
    <source>
        <dbReference type="ARBA" id="ARBA00023242"/>
    </source>
</evidence>
<dbReference type="InterPro" id="IPR036388">
    <property type="entry name" value="WH-like_DNA-bd_sf"/>
</dbReference>
<sequence length="169" mass="20150">MTARKASSSSKKDSYDHPKYTDMVLEAIIQLRKRNGASLPAIKKYMEEKYELPETYNTHLKLAIKKLVESEKLVKVKGSYKVEADYKKSYMKENKIVLEKKESDDEDEKEDKKDKKSKKSKKEESDESSKKKKKIKRRSLPRRPKRKSPRRMKRLLQEFPSQRRLPRRT</sequence>
<evidence type="ECO:0000313" key="10">
    <source>
        <dbReference type="Proteomes" id="UP000006671"/>
    </source>
</evidence>
<evidence type="ECO:0000256" key="3">
    <source>
        <dbReference type="ARBA" id="ARBA00022454"/>
    </source>
</evidence>
<dbReference type="SUPFAM" id="SSF46785">
    <property type="entry name" value="Winged helix' DNA-binding domain"/>
    <property type="match status" value="1"/>
</dbReference>
<dbReference type="PRINTS" id="PR00624">
    <property type="entry name" value="HISTONEH5"/>
</dbReference>
<dbReference type="GeneID" id="8857814"/>
<dbReference type="InParanoid" id="D2VY45"/>
<proteinExistence type="inferred from homology"/>
<evidence type="ECO:0000256" key="4">
    <source>
        <dbReference type="ARBA" id="ARBA00023125"/>
    </source>
</evidence>
<dbReference type="PANTHER" id="PTHR11467">
    <property type="entry name" value="HISTONE H1"/>
    <property type="match status" value="1"/>
</dbReference>
<dbReference type="GO" id="GO:0003690">
    <property type="term" value="F:double-stranded DNA binding"/>
    <property type="evidence" value="ECO:0007669"/>
    <property type="project" value="TreeGrafter"/>
</dbReference>
<dbReference type="AlphaFoldDB" id="D2VY45"/>
<evidence type="ECO:0000256" key="1">
    <source>
        <dbReference type="ARBA" id="ARBA00004123"/>
    </source>
</evidence>
<dbReference type="PROSITE" id="PS51504">
    <property type="entry name" value="H15"/>
    <property type="match status" value="1"/>
</dbReference>
<evidence type="ECO:0000313" key="9">
    <source>
        <dbReference type="EMBL" id="EFC38260.1"/>
    </source>
</evidence>
<keyword evidence="4 6" id="KW-0238">DNA-binding</keyword>
<keyword evidence="5 6" id="KW-0539">Nucleus</keyword>
<protein>
    <submittedName>
        <fullName evidence="9">Predicted protein</fullName>
    </submittedName>
</protein>
<evidence type="ECO:0000256" key="7">
    <source>
        <dbReference type="SAM" id="MobiDB-lite"/>
    </source>
</evidence>
<dbReference type="InterPro" id="IPR005819">
    <property type="entry name" value="H1/H5"/>
</dbReference>
<dbReference type="RefSeq" id="XP_002671004.1">
    <property type="nucleotide sequence ID" value="XM_002670958.1"/>
</dbReference>
<dbReference type="GO" id="GO:0045910">
    <property type="term" value="P:negative regulation of DNA recombination"/>
    <property type="evidence" value="ECO:0007669"/>
    <property type="project" value="TreeGrafter"/>
</dbReference>
<evidence type="ECO:0000256" key="6">
    <source>
        <dbReference type="RuleBase" id="RU003894"/>
    </source>
</evidence>
<feature type="compositionally biased region" description="Basic residues" evidence="7">
    <location>
        <begin position="130"/>
        <end position="154"/>
    </location>
</feature>
<dbReference type="GO" id="GO:0006334">
    <property type="term" value="P:nucleosome assembly"/>
    <property type="evidence" value="ECO:0007669"/>
    <property type="project" value="InterPro"/>
</dbReference>
<comment type="similarity">
    <text evidence="6">Belongs to the histone H1/H5 family.</text>
</comment>
<dbReference type="Proteomes" id="UP000006671">
    <property type="component" value="Unassembled WGS sequence"/>
</dbReference>
<dbReference type="GO" id="GO:0031492">
    <property type="term" value="F:nucleosomal DNA binding"/>
    <property type="evidence" value="ECO:0007669"/>
    <property type="project" value="TreeGrafter"/>
</dbReference>
<accession>D2VY45</accession>
<dbReference type="InterPro" id="IPR036390">
    <property type="entry name" value="WH_DNA-bd_sf"/>
</dbReference>
<dbReference type="GO" id="GO:0030261">
    <property type="term" value="P:chromosome condensation"/>
    <property type="evidence" value="ECO:0007669"/>
    <property type="project" value="TreeGrafter"/>
</dbReference>
<dbReference type="PANTHER" id="PTHR11467:SF36">
    <property type="entry name" value="HISTONE 24-RELATED"/>
    <property type="match status" value="1"/>
</dbReference>
<dbReference type="InterPro" id="IPR005818">
    <property type="entry name" value="Histone_H1/H5_H15"/>
</dbReference>
<keyword evidence="10" id="KW-1185">Reference proteome</keyword>
<dbReference type="GO" id="GO:0000786">
    <property type="term" value="C:nucleosome"/>
    <property type="evidence" value="ECO:0007669"/>
    <property type="project" value="InterPro"/>
</dbReference>